<sequence length="297" mass="32847">MELFTDTSIRKTSCTELEASIEPVVHKISVEEVEASVELAQRKRKDKPMETPGLQMPEQTTEYVMDSGFRRKSKERTEDLLGSQRQAGSTDQRTAGTGRRTGRDEFDMSVSSLTRRLPREKTDSAVDAPAGKVSWDRADIETAKYQMLREDFIVQHEANTGQGRMGQPDLTVTSPWKQQPYDLMYAGLLCQLVYGGILEKSCPSMAPGLGQLSVSTPNLPQSILAGDLEAPAAPEPPAPPPVPPPRAIHSALTTHVPEGEERSRDRNKGKKSSKLMNLFKKKKESASERLESGLQKL</sequence>
<dbReference type="Proteomes" id="UP001148018">
    <property type="component" value="Unassembled WGS sequence"/>
</dbReference>
<evidence type="ECO:0000313" key="3">
    <source>
        <dbReference type="Proteomes" id="UP001148018"/>
    </source>
</evidence>
<organism evidence="2 3">
    <name type="scientific">Muraenolepis orangiensis</name>
    <name type="common">Patagonian moray cod</name>
    <dbReference type="NCBI Taxonomy" id="630683"/>
    <lineage>
        <taxon>Eukaryota</taxon>
        <taxon>Metazoa</taxon>
        <taxon>Chordata</taxon>
        <taxon>Craniata</taxon>
        <taxon>Vertebrata</taxon>
        <taxon>Euteleostomi</taxon>
        <taxon>Actinopterygii</taxon>
        <taxon>Neopterygii</taxon>
        <taxon>Teleostei</taxon>
        <taxon>Neoteleostei</taxon>
        <taxon>Acanthomorphata</taxon>
        <taxon>Zeiogadaria</taxon>
        <taxon>Gadariae</taxon>
        <taxon>Gadiformes</taxon>
        <taxon>Muraenolepidoidei</taxon>
        <taxon>Muraenolepididae</taxon>
        <taxon>Muraenolepis</taxon>
    </lineage>
</organism>
<feature type="compositionally biased region" description="Basic and acidic residues" evidence="1">
    <location>
        <begin position="257"/>
        <end position="266"/>
    </location>
</feature>
<feature type="compositionally biased region" description="Polar residues" evidence="1">
    <location>
        <begin position="83"/>
        <end position="92"/>
    </location>
</feature>
<protein>
    <submittedName>
        <fullName evidence="2">Uncharacterized protein</fullName>
    </submittedName>
</protein>
<feature type="region of interest" description="Disordered" evidence="1">
    <location>
        <begin position="229"/>
        <end position="297"/>
    </location>
</feature>
<comment type="caution">
    <text evidence="2">The sequence shown here is derived from an EMBL/GenBank/DDBJ whole genome shotgun (WGS) entry which is preliminary data.</text>
</comment>
<name>A0A9Q0DP49_9TELE</name>
<keyword evidence="3" id="KW-1185">Reference proteome</keyword>
<accession>A0A9Q0DP49</accession>
<evidence type="ECO:0000313" key="2">
    <source>
        <dbReference type="EMBL" id="KAJ3591929.1"/>
    </source>
</evidence>
<reference evidence="2" key="1">
    <citation type="submission" date="2022-07" db="EMBL/GenBank/DDBJ databases">
        <title>Chromosome-level genome of Muraenolepis orangiensis.</title>
        <authorList>
            <person name="Kim J."/>
        </authorList>
    </citation>
    <scope>NUCLEOTIDE SEQUENCE</scope>
    <source>
        <strain evidence="2">KU_S4_2022</strain>
        <tissue evidence="2">Muscle</tissue>
    </source>
</reference>
<feature type="region of interest" description="Disordered" evidence="1">
    <location>
        <begin position="39"/>
        <end position="109"/>
    </location>
</feature>
<evidence type="ECO:0000256" key="1">
    <source>
        <dbReference type="SAM" id="MobiDB-lite"/>
    </source>
</evidence>
<dbReference type="EMBL" id="JANIIK010000113">
    <property type="protein sequence ID" value="KAJ3591929.1"/>
    <property type="molecule type" value="Genomic_DNA"/>
</dbReference>
<feature type="compositionally biased region" description="Basic residues" evidence="1">
    <location>
        <begin position="267"/>
        <end position="283"/>
    </location>
</feature>
<dbReference type="AlphaFoldDB" id="A0A9Q0DP49"/>
<proteinExistence type="predicted"/>
<gene>
    <name evidence="2" type="ORF">NHX12_007059</name>
</gene>
<feature type="compositionally biased region" description="Pro residues" evidence="1">
    <location>
        <begin position="233"/>
        <end position="246"/>
    </location>
</feature>